<evidence type="ECO:0008006" key="6">
    <source>
        <dbReference type="Google" id="ProtNLM"/>
    </source>
</evidence>
<dbReference type="EMBL" id="AXZF01000033">
    <property type="protein sequence ID" value="ERT69189.1"/>
    <property type="molecule type" value="Genomic_DNA"/>
</dbReference>
<keyword evidence="5" id="KW-1185">Reference proteome</keyword>
<evidence type="ECO:0000313" key="5">
    <source>
        <dbReference type="Proteomes" id="UP000017081"/>
    </source>
</evidence>
<dbReference type="PANTHER" id="PTHR43362:SF1">
    <property type="entry name" value="MANNITOL DEHYDROGENASE 2-RELATED"/>
    <property type="match status" value="1"/>
</dbReference>
<dbReference type="InterPro" id="IPR036291">
    <property type="entry name" value="NAD(P)-bd_dom_sf"/>
</dbReference>
<evidence type="ECO:0000259" key="3">
    <source>
        <dbReference type="Pfam" id="PF08125"/>
    </source>
</evidence>
<dbReference type="STRING" id="1319815.HMPREF0202_00923"/>
<gene>
    <name evidence="4" type="ORF">HMPREF0202_00923</name>
</gene>
<evidence type="ECO:0000259" key="2">
    <source>
        <dbReference type="Pfam" id="PF01232"/>
    </source>
</evidence>
<dbReference type="Proteomes" id="UP000017081">
    <property type="component" value="Unassembled WGS sequence"/>
</dbReference>
<dbReference type="Gene3D" id="3.40.50.720">
    <property type="entry name" value="NAD(P)-binding Rossmann-like Domain"/>
    <property type="match status" value="1"/>
</dbReference>
<dbReference type="Pfam" id="PF01232">
    <property type="entry name" value="Mannitol_dh"/>
    <property type="match status" value="1"/>
</dbReference>
<dbReference type="SUPFAM" id="SSF48179">
    <property type="entry name" value="6-phosphogluconate dehydrogenase C-terminal domain-like"/>
    <property type="match status" value="1"/>
</dbReference>
<feature type="domain" description="Mannitol dehydrogenase N-terminal" evidence="2">
    <location>
        <begin position="37"/>
        <end position="302"/>
    </location>
</feature>
<dbReference type="InterPro" id="IPR013131">
    <property type="entry name" value="Mannitol_DH_N"/>
</dbReference>
<dbReference type="RefSeq" id="WP_023050468.1">
    <property type="nucleotide sequence ID" value="NZ_CP173065.2"/>
</dbReference>
<dbReference type="InterPro" id="IPR013118">
    <property type="entry name" value="Mannitol_DH_C"/>
</dbReference>
<evidence type="ECO:0000313" key="4">
    <source>
        <dbReference type="EMBL" id="ERT69189.1"/>
    </source>
</evidence>
<name>U7VDK3_9FUSO</name>
<dbReference type="HOGENOM" id="CLU_037833_0_0_0"/>
<dbReference type="InterPro" id="IPR013328">
    <property type="entry name" value="6PGD_dom2"/>
</dbReference>
<accession>U7VDK3</accession>
<dbReference type="AlphaFoldDB" id="U7VDK3"/>
<dbReference type="Gene3D" id="1.10.1040.10">
    <property type="entry name" value="N-(1-d-carboxylethyl)-l-norvaline Dehydrogenase, domain 2"/>
    <property type="match status" value="1"/>
</dbReference>
<proteinExistence type="predicted"/>
<dbReference type="InterPro" id="IPR008927">
    <property type="entry name" value="6-PGluconate_DH-like_C_sf"/>
</dbReference>
<comment type="caution">
    <text evidence="4">The sequence shown here is derived from an EMBL/GenBank/DDBJ whole genome shotgun (WGS) entry which is preliminary data.</text>
</comment>
<dbReference type="InterPro" id="IPR050988">
    <property type="entry name" value="Mannitol_DH/Oxidoreductase"/>
</dbReference>
<dbReference type="Pfam" id="PF08125">
    <property type="entry name" value="Mannitol_dh_C"/>
    <property type="match status" value="1"/>
</dbReference>
<dbReference type="PANTHER" id="PTHR43362">
    <property type="entry name" value="MANNITOL DEHYDROGENASE DSF1-RELATED"/>
    <property type="match status" value="1"/>
</dbReference>
<dbReference type="GO" id="GO:0016616">
    <property type="term" value="F:oxidoreductase activity, acting on the CH-OH group of donors, NAD or NADP as acceptor"/>
    <property type="evidence" value="ECO:0007669"/>
    <property type="project" value="TreeGrafter"/>
</dbReference>
<keyword evidence="1" id="KW-0560">Oxidoreductase</keyword>
<sequence length="534" mass="60187">MKLNLKDIKNIDGSLGVIVPKYDIEAVKEETLKTPKWLHFGAGNIFRAYMGKVQQVLIEKNLENTGIIVAESFDTEIIDKAYTPFDNLTILTTLNKNGDFQNEIIGSIVESIKATDENFKTLEEIVKKDSLQMISFTITEKGYNLKDPSGNYFGVILEDFKNGFTSPKHVMALITKLLYSRFKTNGTPISLVSMDNCSGNGDKIKAAVLEIATAWNTNGYVEDEFLAYLKDESKVSYPVTMIDKITPRPAEEVQISLEKLGFEDMAPVITNRNSFVAPFVNAEIPEYFIVEDKFPNGRPNLEAAGVFLTDRETVEKTEKMKVTTCLNPLHTTLAIFGCILNKKSIYDAASDEDLNRLIKEVGYNEALKVVESPKIIDPKAFIDEVIDERFLNPYIPDQPERIATDTSQKIAIRFGETIKSYMADENLDVKSLKYIPLVLAGWFRYLLGVDDKGLERSISNDPMLEMLKEQLVGIEFGKPESYKGQLKTVLTNDRIFGVNLEEVGLSELIENYFVEMLSGEDAVRNTLHKYLEAK</sequence>
<protein>
    <recommendedName>
        <fullName evidence="6">Mannitol dehydrogenase domain protein</fullName>
    </recommendedName>
</protein>
<dbReference type="PATRIC" id="fig|1319815.3.peg.887"/>
<organism evidence="4 5">
    <name type="scientific">Cetobacterium somerae ATCC BAA-474</name>
    <dbReference type="NCBI Taxonomy" id="1319815"/>
    <lineage>
        <taxon>Bacteria</taxon>
        <taxon>Fusobacteriati</taxon>
        <taxon>Fusobacteriota</taxon>
        <taxon>Fusobacteriia</taxon>
        <taxon>Fusobacteriales</taxon>
        <taxon>Fusobacteriaceae</taxon>
        <taxon>Cetobacterium</taxon>
    </lineage>
</organism>
<dbReference type="SUPFAM" id="SSF51735">
    <property type="entry name" value="NAD(P)-binding Rossmann-fold domains"/>
    <property type="match status" value="1"/>
</dbReference>
<feature type="domain" description="Mannitol dehydrogenase C-terminal" evidence="3">
    <location>
        <begin position="314"/>
        <end position="503"/>
    </location>
</feature>
<dbReference type="eggNOG" id="COG0246">
    <property type="taxonomic scope" value="Bacteria"/>
</dbReference>
<reference evidence="4 5" key="1">
    <citation type="submission" date="2013-08" db="EMBL/GenBank/DDBJ databases">
        <authorList>
            <person name="Weinstock G."/>
            <person name="Sodergren E."/>
            <person name="Wylie T."/>
            <person name="Fulton L."/>
            <person name="Fulton R."/>
            <person name="Fronick C."/>
            <person name="O'Laughlin M."/>
            <person name="Godfrey J."/>
            <person name="Miner T."/>
            <person name="Herter B."/>
            <person name="Appelbaum E."/>
            <person name="Cordes M."/>
            <person name="Lek S."/>
            <person name="Wollam A."/>
            <person name="Pepin K.H."/>
            <person name="Palsikar V.B."/>
            <person name="Mitreva M."/>
            <person name="Wilson R.K."/>
        </authorList>
    </citation>
    <scope>NUCLEOTIDE SEQUENCE [LARGE SCALE GENOMIC DNA]</scope>
    <source>
        <strain evidence="4 5">ATCC BAA-474</strain>
    </source>
</reference>
<evidence type="ECO:0000256" key="1">
    <source>
        <dbReference type="ARBA" id="ARBA00023002"/>
    </source>
</evidence>